<organism evidence="3 4">
    <name type="scientific">Rhinocladiella mackenziei CBS 650.93</name>
    <dbReference type="NCBI Taxonomy" id="1442369"/>
    <lineage>
        <taxon>Eukaryota</taxon>
        <taxon>Fungi</taxon>
        <taxon>Dikarya</taxon>
        <taxon>Ascomycota</taxon>
        <taxon>Pezizomycotina</taxon>
        <taxon>Eurotiomycetes</taxon>
        <taxon>Chaetothyriomycetidae</taxon>
        <taxon>Chaetothyriales</taxon>
        <taxon>Herpotrichiellaceae</taxon>
        <taxon>Rhinocladiella</taxon>
    </lineage>
</organism>
<dbReference type="Proteomes" id="UP000053617">
    <property type="component" value="Unassembled WGS sequence"/>
</dbReference>
<keyword evidence="2" id="KW-0539">Nucleus</keyword>
<reference evidence="3 4" key="1">
    <citation type="submission" date="2015-01" db="EMBL/GenBank/DDBJ databases">
        <title>The Genome Sequence of Rhinocladiella mackenzie CBS 650.93.</title>
        <authorList>
            <consortium name="The Broad Institute Genomics Platform"/>
            <person name="Cuomo C."/>
            <person name="de Hoog S."/>
            <person name="Gorbushina A."/>
            <person name="Stielow B."/>
            <person name="Teixiera M."/>
            <person name="Abouelleil A."/>
            <person name="Chapman S.B."/>
            <person name="Priest M."/>
            <person name="Young S.K."/>
            <person name="Wortman J."/>
            <person name="Nusbaum C."/>
            <person name="Birren B."/>
        </authorList>
    </citation>
    <scope>NUCLEOTIDE SEQUENCE [LARGE SCALE GENOMIC DNA]</scope>
    <source>
        <strain evidence="3 4">CBS 650.93</strain>
    </source>
</reference>
<dbReference type="PANTHER" id="PTHR31001:SF49">
    <property type="entry name" value="ZN(II)2CYS6 TRANSCRIPTION FACTOR (EUROFUNG)"/>
    <property type="match status" value="1"/>
</dbReference>
<dbReference type="PANTHER" id="PTHR31001">
    <property type="entry name" value="UNCHARACTERIZED TRANSCRIPTIONAL REGULATORY PROTEIN"/>
    <property type="match status" value="1"/>
</dbReference>
<dbReference type="EMBL" id="KN847478">
    <property type="protein sequence ID" value="KIX05351.1"/>
    <property type="molecule type" value="Genomic_DNA"/>
</dbReference>
<accession>A0A0D2IQ84</accession>
<dbReference type="RefSeq" id="XP_013272487.1">
    <property type="nucleotide sequence ID" value="XM_013417033.1"/>
</dbReference>
<dbReference type="CDD" id="cd12148">
    <property type="entry name" value="fungal_TF_MHR"/>
    <property type="match status" value="1"/>
</dbReference>
<dbReference type="STRING" id="1442369.A0A0D2IQ84"/>
<protein>
    <submittedName>
        <fullName evidence="3">Rhinocladiella mackenziei CBS 650.93 unplaced genomic scaffold supercont1.4, whole genome shotgun sequence</fullName>
    </submittedName>
</protein>
<comment type="subcellular location">
    <subcellularLocation>
        <location evidence="1">Nucleus</location>
    </subcellularLocation>
</comment>
<evidence type="ECO:0000313" key="3">
    <source>
        <dbReference type="EMBL" id="KIX05351.1"/>
    </source>
</evidence>
<dbReference type="VEuPathDB" id="FungiDB:Z518_06223"/>
<evidence type="ECO:0000313" key="4">
    <source>
        <dbReference type="Proteomes" id="UP000053617"/>
    </source>
</evidence>
<proteinExistence type="predicted"/>
<dbReference type="HOGENOM" id="CLU_950428_0_0_1"/>
<keyword evidence="4" id="KW-1185">Reference proteome</keyword>
<evidence type="ECO:0000256" key="2">
    <source>
        <dbReference type="ARBA" id="ARBA00023242"/>
    </source>
</evidence>
<dbReference type="InterPro" id="IPR050613">
    <property type="entry name" value="Sec_Metabolite_Reg"/>
</dbReference>
<dbReference type="GO" id="GO:0005634">
    <property type="term" value="C:nucleus"/>
    <property type="evidence" value="ECO:0007669"/>
    <property type="project" value="UniProtKB-SubCell"/>
</dbReference>
<sequence>MFNYWYKGTLAQIFRKVAQQALSPKTLVYEDIMKLDGELREKNASIPPILKWKSVSSSIMDETHTILHRLNIELLYQKSLMILHRNYLSHDRSNPAFKYSREACIGAGLQVLQYQEEVHKATQPGGQLHNGNWISSSLSFHDFLLAAMVTCLDLYESHRQYAVTGLSNLESKAQRRKYGALVGAYDIWTSRKAISRDVKRASGILANILSKIPRPSIQSLENGAPRDLSSSAQIPAQSGYDVASLSAGSGGALLDHLSEEQLDTLHASKDFSTAMDFDTGGPLDAIFSGSDIG</sequence>
<gene>
    <name evidence="3" type="ORF">Z518_06223</name>
</gene>
<dbReference type="AlphaFoldDB" id="A0A0D2IQ84"/>
<dbReference type="OrthoDB" id="5431381at2759"/>
<dbReference type="GeneID" id="25294294"/>
<name>A0A0D2IQ84_9EURO</name>
<evidence type="ECO:0000256" key="1">
    <source>
        <dbReference type="ARBA" id="ARBA00004123"/>
    </source>
</evidence>